<evidence type="ECO:0000256" key="2">
    <source>
        <dbReference type="ARBA" id="ARBA00022695"/>
    </source>
</evidence>
<evidence type="ECO:0000256" key="10">
    <source>
        <dbReference type="ARBA" id="ARBA00023125"/>
    </source>
</evidence>
<keyword evidence="8" id="KW-0378">Hydrolase</keyword>
<sequence length="113" mass="13046">MPRSPSSFFINIKNIFLPYPRCVLTKEQTLDSARNIQFSISSVYIRVAQETHQDGFPHLHYLIQFTSKFCIESARFFDIKSPNSNSMFHPNVQGARSSSAVRDYISKYGDFVE</sequence>
<dbReference type="Gramene" id="CDP18667">
    <property type="protein sequence ID" value="CDP18667"/>
    <property type="gene ID" value="GSCOC_T00006404001"/>
</dbReference>
<dbReference type="GO" id="GO:0000166">
    <property type="term" value="F:nucleotide binding"/>
    <property type="evidence" value="ECO:0007669"/>
    <property type="project" value="UniProtKB-KW"/>
</dbReference>
<evidence type="ECO:0000256" key="1">
    <source>
        <dbReference type="ARBA" id="ARBA00022679"/>
    </source>
</evidence>
<evidence type="ECO:0000256" key="8">
    <source>
        <dbReference type="ARBA" id="ARBA00022801"/>
    </source>
</evidence>
<keyword evidence="5" id="KW-0479">Metal-binding</keyword>
<dbReference type="PROSITE" id="PS52020">
    <property type="entry name" value="CRESS_DNA_REP"/>
    <property type="match status" value="1"/>
</dbReference>
<evidence type="ECO:0000256" key="7">
    <source>
        <dbReference type="ARBA" id="ARBA00022759"/>
    </source>
</evidence>
<evidence type="ECO:0000256" key="4">
    <source>
        <dbReference type="ARBA" id="ARBA00022722"/>
    </source>
</evidence>
<dbReference type="OrthoDB" id="1716563at2759"/>
<keyword evidence="9" id="KW-0190">Covalent protein-DNA linkage</keyword>
<evidence type="ECO:0000313" key="12">
    <source>
        <dbReference type="EMBL" id="CDP18667.1"/>
    </source>
</evidence>
<dbReference type="InterPro" id="IPR001191">
    <property type="entry name" value="Gemini_AL1_REP"/>
</dbReference>
<dbReference type="GO" id="GO:0003677">
    <property type="term" value="F:DNA binding"/>
    <property type="evidence" value="ECO:0007669"/>
    <property type="project" value="UniProtKB-KW"/>
</dbReference>
<dbReference type="PRINTS" id="PR00228">
    <property type="entry name" value="GEMCOATCLVL1"/>
</dbReference>
<evidence type="ECO:0000256" key="5">
    <source>
        <dbReference type="ARBA" id="ARBA00022723"/>
    </source>
</evidence>
<accession>A0A068VDM6</accession>
<protein>
    <recommendedName>
        <fullName evidence="11">CRESS-DNA virus Rep endonuclease domain-containing protein</fullName>
    </recommendedName>
</protein>
<dbReference type="GO" id="GO:0016787">
    <property type="term" value="F:hydrolase activity"/>
    <property type="evidence" value="ECO:0007669"/>
    <property type="project" value="UniProtKB-KW"/>
</dbReference>
<organism evidence="12 13">
    <name type="scientific">Coffea canephora</name>
    <name type="common">Robusta coffee</name>
    <dbReference type="NCBI Taxonomy" id="49390"/>
    <lineage>
        <taxon>Eukaryota</taxon>
        <taxon>Viridiplantae</taxon>
        <taxon>Streptophyta</taxon>
        <taxon>Embryophyta</taxon>
        <taxon>Tracheophyta</taxon>
        <taxon>Spermatophyta</taxon>
        <taxon>Magnoliopsida</taxon>
        <taxon>eudicotyledons</taxon>
        <taxon>Gunneridae</taxon>
        <taxon>Pentapetalae</taxon>
        <taxon>asterids</taxon>
        <taxon>lamiids</taxon>
        <taxon>Gentianales</taxon>
        <taxon>Rubiaceae</taxon>
        <taxon>Ixoroideae</taxon>
        <taxon>Gardenieae complex</taxon>
        <taxon>Bertiereae - Coffeeae clade</taxon>
        <taxon>Coffeeae</taxon>
        <taxon>Coffea</taxon>
    </lineage>
</organism>
<dbReference type="Pfam" id="PF00799">
    <property type="entry name" value="Gemini_AL1"/>
    <property type="match status" value="1"/>
</dbReference>
<dbReference type="Proteomes" id="UP000295252">
    <property type="component" value="Chromosome IV"/>
</dbReference>
<dbReference type="SUPFAM" id="SSF55464">
    <property type="entry name" value="Origin of replication-binding domain, RBD-like"/>
    <property type="match status" value="1"/>
</dbReference>
<dbReference type="InterPro" id="IPR001301">
    <property type="entry name" value="Gemini_AL1_CLV"/>
</dbReference>
<proteinExistence type="predicted"/>
<evidence type="ECO:0000256" key="3">
    <source>
        <dbReference type="ARBA" id="ARBA00022705"/>
    </source>
</evidence>
<evidence type="ECO:0000256" key="6">
    <source>
        <dbReference type="ARBA" id="ARBA00022741"/>
    </source>
</evidence>
<dbReference type="PRINTS" id="PR00227">
    <property type="entry name" value="GEMCOATAL1"/>
</dbReference>
<gene>
    <name evidence="12" type="ORF">GSCOC_T00006404001</name>
</gene>
<dbReference type="GO" id="GO:0046872">
    <property type="term" value="F:metal ion binding"/>
    <property type="evidence" value="ECO:0007669"/>
    <property type="project" value="UniProtKB-KW"/>
</dbReference>
<keyword evidence="6" id="KW-0547">Nucleotide-binding</keyword>
<dbReference type="AlphaFoldDB" id="A0A068VDM6"/>
<dbReference type="GO" id="GO:0005198">
    <property type="term" value="F:structural molecule activity"/>
    <property type="evidence" value="ECO:0007669"/>
    <property type="project" value="InterPro"/>
</dbReference>
<keyword evidence="10" id="KW-0238">DNA-binding</keyword>
<dbReference type="InParanoid" id="A0A068VDM6"/>
<evidence type="ECO:0000256" key="9">
    <source>
        <dbReference type="ARBA" id="ARBA00023124"/>
    </source>
</evidence>
<evidence type="ECO:0000313" key="13">
    <source>
        <dbReference type="Proteomes" id="UP000295252"/>
    </source>
</evidence>
<keyword evidence="3" id="KW-0235">DNA replication</keyword>
<reference evidence="13" key="1">
    <citation type="journal article" date="2014" name="Science">
        <title>The coffee genome provides insight into the convergent evolution of caffeine biosynthesis.</title>
        <authorList>
            <person name="Denoeud F."/>
            <person name="Carretero-Paulet L."/>
            <person name="Dereeper A."/>
            <person name="Droc G."/>
            <person name="Guyot R."/>
            <person name="Pietrella M."/>
            <person name="Zheng C."/>
            <person name="Alberti A."/>
            <person name="Anthony F."/>
            <person name="Aprea G."/>
            <person name="Aury J.M."/>
            <person name="Bento P."/>
            <person name="Bernard M."/>
            <person name="Bocs S."/>
            <person name="Campa C."/>
            <person name="Cenci A."/>
            <person name="Combes M.C."/>
            <person name="Crouzillat D."/>
            <person name="Da Silva C."/>
            <person name="Daddiego L."/>
            <person name="De Bellis F."/>
            <person name="Dussert S."/>
            <person name="Garsmeur O."/>
            <person name="Gayraud T."/>
            <person name="Guignon V."/>
            <person name="Jahn K."/>
            <person name="Jamilloux V."/>
            <person name="Joet T."/>
            <person name="Labadie K."/>
            <person name="Lan T."/>
            <person name="Leclercq J."/>
            <person name="Lepelley M."/>
            <person name="Leroy T."/>
            <person name="Li L.T."/>
            <person name="Librado P."/>
            <person name="Lopez L."/>
            <person name="Munoz A."/>
            <person name="Noel B."/>
            <person name="Pallavicini A."/>
            <person name="Perrotta G."/>
            <person name="Poncet V."/>
            <person name="Pot D."/>
            <person name="Priyono X."/>
            <person name="Rigoreau M."/>
            <person name="Rouard M."/>
            <person name="Rozas J."/>
            <person name="Tranchant-Dubreuil C."/>
            <person name="VanBuren R."/>
            <person name="Zhang Q."/>
            <person name="Andrade A.C."/>
            <person name="Argout X."/>
            <person name="Bertrand B."/>
            <person name="de Kochko A."/>
            <person name="Graziosi G."/>
            <person name="Henry R.J."/>
            <person name="Jayarama X."/>
            <person name="Ming R."/>
            <person name="Nagai C."/>
            <person name="Rounsley S."/>
            <person name="Sankoff D."/>
            <person name="Giuliano G."/>
            <person name="Albert V.A."/>
            <person name="Wincker P."/>
            <person name="Lashermes P."/>
        </authorList>
    </citation>
    <scope>NUCLEOTIDE SEQUENCE [LARGE SCALE GENOMIC DNA]</scope>
    <source>
        <strain evidence="13">cv. DH200-94</strain>
    </source>
</reference>
<dbReference type="PhylomeDB" id="A0A068VDM6"/>
<dbReference type="InterPro" id="IPR049912">
    <property type="entry name" value="CRESS_DNA_REP"/>
</dbReference>
<feature type="domain" description="CRESS-DNA virus Rep endonuclease" evidence="11">
    <location>
        <begin position="9"/>
        <end position="113"/>
    </location>
</feature>
<dbReference type="GO" id="GO:0006260">
    <property type="term" value="P:DNA replication"/>
    <property type="evidence" value="ECO:0007669"/>
    <property type="project" value="UniProtKB-KW"/>
</dbReference>
<dbReference type="Gene3D" id="3.40.1310.20">
    <property type="match status" value="1"/>
</dbReference>
<keyword evidence="4" id="KW-0540">Nuclease</keyword>
<keyword evidence="13" id="KW-1185">Reference proteome</keyword>
<dbReference type="EMBL" id="HG739348">
    <property type="protein sequence ID" value="CDP18667.1"/>
    <property type="molecule type" value="Genomic_DNA"/>
</dbReference>
<keyword evidence="2" id="KW-0548">Nucleotidyltransferase</keyword>
<keyword evidence="1" id="KW-0808">Transferase</keyword>
<keyword evidence="7" id="KW-0255">Endonuclease</keyword>
<dbReference type="GO" id="GO:0016779">
    <property type="term" value="F:nucleotidyltransferase activity"/>
    <property type="evidence" value="ECO:0007669"/>
    <property type="project" value="UniProtKB-KW"/>
</dbReference>
<name>A0A068VDM6_COFCA</name>
<evidence type="ECO:0000259" key="11">
    <source>
        <dbReference type="PROSITE" id="PS52020"/>
    </source>
</evidence>
<dbReference type="GO" id="GO:0004519">
    <property type="term" value="F:endonuclease activity"/>
    <property type="evidence" value="ECO:0007669"/>
    <property type="project" value="UniProtKB-KW"/>
</dbReference>